<dbReference type="Gene3D" id="1.20.5.320">
    <property type="entry name" value="6-Phosphogluconate Dehydrogenase, domain 3"/>
    <property type="match status" value="1"/>
</dbReference>
<proteinExistence type="predicted"/>
<evidence type="ECO:0000313" key="4">
    <source>
        <dbReference type="Proteomes" id="UP001201812"/>
    </source>
</evidence>
<evidence type="ECO:0000256" key="2">
    <source>
        <dbReference type="SAM" id="MobiDB-lite"/>
    </source>
</evidence>
<evidence type="ECO:0000313" key="3">
    <source>
        <dbReference type="EMBL" id="KAI1704193.1"/>
    </source>
</evidence>
<dbReference type="Pfam" id="PF01391">
    <property type="entry name" value="Collagen"/>
    <property type="match status" value="1"/>
</dbReference>
<evidence type="ECO:0000256" key="1">
    <source>
        <dbReference type="ARBA" id="ARBA00022737"/>
    </source>
</evidence>
<keyword evidence="1" id="KW-0677">Repeat</keyword>
<feature type="region of interest" description="Disordered" evidence="2">
    <location>
        <begin position="201"/>
        <end position="271"/>
    </location>
</feature>
<feature type="region of interest" description="Disordered" evidence="2">
    <location>
        <begin position="139"/>
        <end position="177"/>
    </location>
</feature>
<protein>
    <submittedName>
        <fullName evidence="3">Collagen triple helix repeat (20 copies) domain-containing protein</fullName>
    </submittedName>
</protein>
<sequence length="347" mass="36011">MMKEEQKLCLVLSLISSVLVALTLIIGITCVLEVHNLYEELDDAMIGFKSDADEITKNIHFLSTKWDAKPSKNSVFRRARANSGSPPSAMPPAISPFSYYKDISSSFPTWDSTPSASYSGLSESEPVDYKAPIPKSQCSCDATPNTCPQGPPGPRGLKGERGIDGENGRPGKPGRDAEDVYLESYSWKSCYHCPMGEPGPVGSAGKAGARGRRGQLGTPGRPGQDGAPGQPGEIGLPGSIGQPGKAGPPGKPGRNKVYQRGLPGPKGFRGPIGESGLLGEKGRYGLPGLPGPAGLQGPLGPPGRSGTIGLPGLPGYPGKPGLDAIYCACPPRNSPSYGNYVPGSAKS</sequence>
<accession>A0AAD4MS72</accession>
<dbReference type="AlphaFoldDB" id="A0AAD4MS72"/>
<dbReference type="PANTHER" id="PTHR24637">
    <property type="entry name" value="COLLAGEN"/>
    <property type="match status" value="1"/>
</dbReference>
<dbReference type="Proteomes" id="UP001201812">
    <property type="component" value="Unassembled WGS sequence"/>
</dbReference>
<feature type="compositionally biased region" description="Polar residues" evidence="2">
    <location>
        <begin position="139"/>
        <end position="148"/>
    </location>
</feature>
<dbReference type="PANTHER" id="PTHR24637:SF421">
    <property type="entry name" value="CUTICLE COLLAGEN DPY-2"/>
    <property type="match status" value="1"/>
</dbReference>
<dbReference type="GO" id="GO:0005581">
    <property type="term" value="C:collagen trimer"/>
    <property type="evidence" value="ECO:0007669"/>
    <property type="project" value="UniProtKB-KW"/>
</dbReference>
<name>A0AAD4MS72_9BILA</name>
<keyword evidence="4" id="KW-1185">Reference proteome</keyword>
<gene>
    <name evidence="3" type="ORF">DdX_14433</name>
</gene>
<dbReference type="EMBL" id="JAKKPZ010000071">
    <property type="protein sequence ID" value="KAI1704193.1"/>
    <property type="molecule type" value="Genomic_DNA"/>
</dbReference>
<comment type="caution">
    <text evidence="3">The sequence shown here is derived from an EMBL/GenBank/DDBJ whole genome shotgun (WGS) entry which is preliminary data.</text>
</comment>
<feature type="compositionally biased region" description="Basic and acidic residues" evidence="2">
    <location>
        <begin position="157"/>
        <end position="177"/>
    </location>
</feature>
<organism evidence="3 4">
    <name type="scientific">Ditylenchus destructor</name>
    <dbReference type="NCBI Taxonomy" id="166010"/>
    <lineage>
        <taxon>Eukaryota</taxon>
        <taxon>Metazoa</taxon>
        <taxon>Ecdysozoa</taxon>
        <taxon>Nematoda</taxon>
        <taxon>Chromadorea</taxon>
        <taxon>Rhabditida</taxon>
        <taxon>Tylenchina</taxon>
        <taxon>Tylenchomorpha</taxon>
        <taxon>Sphaerularioidea</taxon>
        <taxon>Anguinidae</taxon>
        <taxon>Anguininae</taxon>
        <taxon>Ditylenchus</taxon>
    </lineage>
</organism>
<dbReference type="InterPro" id="IPR008160">
    <property type="entry name" value="Collagen"/>
</dbReference>
<keyword evidence="3" id="KW-0176">Collagen</keyword>
<reference evidence="3" key="1">
    <citation type="submission" date="2022-01" db="EMBL/GenBank/DDBJ databases">
        <title>Genome Sequence Resource for Two Populations of Ditylenchus destructor, the Migratory Endoparasitic Phytonematode.</title>
        <authorList>
            <person name="Zhang H."/>
            <person name="Lin R."/>
            <person name="Xie B."/>
        </authorList>
    </citation>
    <scope>NUCLEOTIDE SEQUENCE</scope>
    <source>
        <strain evidence="3">BazhouSP</strain>
    </source>
</reference>